<protein>
    <recommendedName>
        <fullName evidence="8">Methyltransferase</fullName>
        <ecNumber evidence="8">2.1.1.-</ecNumber>
    </recommendedName>
</protein>
<feature type="domain" description="DNA methylase N-4/N-6" evidence="9">
    <location>
        <begin position="78"/>
        <end position="321"/>
    </location>
</feature>
<dbReference type="InterPro" id="IPR002941">
    <property type="entry name" value="DNA_methylase_N4/N6"/>
</dbReference>
<evidence type="ECO:0000256" key="7">
    <source>
        <dbReference type="ARBA" id="ARBA00049120"/>
    </source>
</evidence>
<dbReference type="GO" id="GO:0032259">
    <property type="term" value="P:methylation"/>
    <property type="evidence" value="ECO:0007669"/>
    <property type="project" value="UniProtKB-KW"/>
</dbReference>
<evidence type="ECO:0000256" key="1">
    <source>
        <dbReference type="ARBA" id="ARBA00010203"/>
    </source>
</evidence>
<dbReference type="PROSITE" id="PS00093">
    <property type="entry name" value="N4_MTASE"/>
    <property type="match status" value="1"/>
</dbReference>
<comment type="catalytic activity">
    <reaction evidence="7">
        <text>a 2'-deoxycytidine in DNA + S-adenosyl-L-methionine = an N(4)-methyl-2'-deoxycytidine in DNA + S-adenosyl-L-homocysteine + H(+)</text>
        <dbReference type="Rhea" id="RHEA:16857"/>
        <dbReference type="Rhea" id="RHEA-COMP:11369"/>
        <dbReference type="Rhea" id="RHEA-COMP:13674"/>
        <dbReference type="ChEBI" id="CHEBI:15378"/>
        <dbReference type="ChEBI" id="CHEBI:57856"/>
        <dbReference type="ChEBI" id="CHEBI:59789"/>
        <dbReference type="ChEBI" id="CHEBI:85452"/>
        <dbReference type="ChEBI" id="CHEBI:137933"/>
        <dbReference type="EC" id="2.1.1.113"/>
    </reaction>
</comment>
<dbReference type="InterPro" id="IPR001091">
    <property type="entry name" value="RM_Methyltransferase"/>
</dbReference>
<keyword evidence="4" id="KW-0949">S-adenosyl-L-methionine</keyword>
<evidence type="ECO:0000256" key="5">
    <source>
        <dbReference type="ARBA" id="ARBA00022747"/>
    </source>
</evidence>
<dbReference type="InterPro" id="IPR017985">
    <property type="entry name" value="MeTrfase_CN4_CS"/>
</dbReference>
<evidence type="ECO:0000256" key="3">
    <source>
        <dbReference type="ARBA" id="ARBA00022679"/>
    </source>
</evidence>
<proteinExistence type="inferred from homology"/>
<reference evidence="11" key="1">
    <citation type="submission" date="2023-07" db="EMBL/GenBank/DDBJ databases">
        <title>Description of three actinobacteria isolated from air of manufacturing shop in a pharmaceutical factory.</title>
        <authorList>
            <person name="Zhang D.-F."/>
        </authorList>
    </citation>
    <scope>NUCLEOTIDE SEQUENCE [LARGE SCALE GENOMIC DNA]</scope>
    <source>
        <strain evidence="11">CCTCC AB 207010</strain>
    </source>
</reference>
<keyword evidence="6" id="KW-0238">DNA-binding</keyword>
<dbReference type="CDD" id="cd02440">
    <property type="entry name" value="AdoMet_MTases"/>
    <property type="match status" value="1"/>
</dbReference>
<dbReference type="GO" id="GO:0008168">
    <property type="term" value="F:methyltransferase activity"/>
    <property type="evidence" value="ECO:0007669"/>
    <property type="project" value="UniProtKB-KW"/>
</dbReference>
<dbReference type="InterPro" id="IPR029063">
    <property type="entry name" value="SAM-dependent_MTases_sf"/>
</dbReference>
<comment type="caution">
    <text evidence="10">The sequence shown here is derived from an EMBL/GenBank/DDBJ whole genome shotgun (WGS) entry which is preliminary data.</text>
</comment>
<evidence type="ECO:0000256" key="6">
    <source>
        <dbReference type="ARBA" id="ARBA00023125"/>
    </source>
</evidence>
<sequence length="335" mass="37767">MQQLAQVIPLPPSRASVEGKALKPTPANRALNPIATPQTFFTEGELPEAAHYADDRSMIFKGEVLSELQRLIDSGIQVDTIVTSPPYYGQRDYGESDQIGLEEHPRQFIDRLTEVFDLCRQVLKDTGSLWINIGDTYWSGKGAHKSAERKQGARRFGIRPQDRPGDGVWTRPKQLLLVPHRLAIALQDDGWLVRNDNVWVKPNPIPDQVRDRSSVSHEYVFHLTKNRWYYYDRHPVGRQMPSGSILPPLDTWTANPARGRSSHRAAFSEDLVRTPILATTPPGGVVLDPFNGSGTTMAFARRHGFRSIGIDISEEYCDYAADRLKAIKERDDEEA</sequence>
<evidence type="ECO:0000313" key="10">
    <source>
        <dbReference type="EMBL" id="MDR5712056.1"/>
    </source>
</evidence>
<organism evidence="10 11">
    <name type="scientific">Nesterenkonia flava</name>
    <dbReference type="NCBI Taxonomy" id="469799"/>
    <lineage>
        <taxon>Bacteria</taxon>
        <taxon>Bacillati</taxon>
        <taxon>Actinomycetota</taxon>
        <taxon>Actinomycetes</taxon>
        <taxon>Micrococcales</taxon>
        <taxon>Micrococcaceae</taxon>
        <taxon>Nesterenkonia</taxon>
    </lineage>
</organism>
<dbReference type="Proteomes" id="UP001260872">
    <property type="component" value="Unassembled WGS sequence"/>
</dbReference>
<evidence type="ECO:0000256" key="8">
    <source>
        <dbReference type="RuleBase" id="RU362026"/>
    </source>
</evidence>
<evidence type="ECO:0000256" key="4">
    <source>
        <dbReference type="ARBA" id="ARBA00022691"/>
    </source>
</evidence>
<keyword evidence="11" id="KW-1185">Reference proteome</keyword>
<name>A0ABU1FTS0_9MICC</name>
<dbReference type="EMBL" id="JAVKGT010000017">
    <property type="protein sequence ID" value="MDR5712056.1"/>
    <property type="molecule type" value="Genomic_DNA"/>
</dbReference>
<dbReference type="RefSeq" id="WP_310537436.1">
    <property type="nucleotide sequence ID" value="NZ_BAAAOC010000073.1"/>
</dbReference>
<dbReference type="EC" id="2.1.1.-" evidence="8"/>
<dbReference type="Pfam" id="PF01555">
    <property type="entry name" value="N6_N4_Mtase"/>
    <property type="match status" value="1"/>
</dbReference>
<accession>A0ABU1FTS0</accession>
<dbReference type="Gene3D" id="3.40.50.150">
    <property type="entry name" value="Vaccinia Virus protein VP39"/>
    <property type="match status" value="1"/>
</dbReference>
<keyword evidence="3 10" id="KW-0808">Transferase</keyword>
<comment type="similarity">
    <text evidence="1">Belongs to the N(4)/N(6)-methyltransferase family. N(4) subfamily.</text>
</comment>
<dbReference type="PRINTS" id="PR00508">
    <property type="entry name" value="S21N4MTFRASE"/>
</dbReference>
<evidence type="ECO:0000256" key="2">
    <source>
        <dbReference type="ARBA" id="ARBA00022603"/>
    </source>
</evidence>
<gene>
    <name evidence="10" type="ORF">RH857_07930</name>
</gene>
<keyword evidence="2 10" id="KW-0489">Methyltransferase</keyword>
<evidence type="ECO:0000313" key="11">
    <source>
        <dbReference type="Proteomes" id="UP001260872"/>
    </source>
</evidence>
<evidence type="ECO:0000259" key="9">
    <source>
        <dbReference type="Pfam" id="PF01555"/>
    </source>
</evidence>
<keyword evidence="5" id="KW-0680">Restriction system</keyword>
<dbReference type="SUPFAM" id="SSF53335">
    <property type="entry name" value="S-adenosyl-L-methionine-dependent methyltransferases"/>
    <property type="match status" value="1"/>
</dbReference>